<comment type="caution">
    <text evidence="2">The sequence shown here is derived from an EMBL/GenBank/DDBJ whole genome shotgun (WGS) entry which is preliminary data.</text>
</comment>
<dbReference type="InParanoid" id="A0A482XY27"/>
<dbReference type="EMBL" id="QKKF02000445">
    <property type="protein sequence ID" value="RZF49051.1"/>
    <property type="molecule type" value="Genomic_DNA"/>
</dbReference>
<gene>
    <name evidence="2" type="ORF">LSTR_LSTR013946</name>
</gene>
<feature type="signal peptide" evidence="1">
    <location>
        <begin position="1"/>
        <end position="25"/>
    </location>
</feature>
<evidence type="ECO:0000313" key="2">
    <source>
        <dbReference type="EMBL" id="RZF49051.1"/>
    </source>
</evidence>
<sequence length="146" mass="16327">MDQNYFRLLCIALITLVGLGRLAETQPAADNQQQNEALERLFLAIDTDGDGIIKMNDLDNLEGKEQFMQLVPQQERRTNLINLLKNACGINIDTFKALFQEHFRIPEVRRPEGPGAIEILVGVIGRMIQSLGNQVAQVAVQARTVL</sequence>
<feature type="chain" id="PRO_5019851739" description="EF-hand domain-containing protein" evidence="1">
    <location>
        <begin position="26"/>
        <end position="146"/>
    </location>
</feature>
<dbReference type="AlphaFoldDB" id="A0A482XY27"/>
<dbReference type="Proteomes" id="UP000291343">
    <property type="component" value="Unassembled WGS sequence"/>
</dbReference>
<name>A0A482XY27_LAOST</name>
<protein>
    <recommendedName>
        <fullName evidence="4">EF-hand domain-containing protein</fullName>
    </recommendedName>
</protein>
<dbReference type="SMR" id="A0A482XY27"/>
<proteinExistence type="predicted"/>
<dbReference type="OrthoDB" id="10495886at2759"/>
<accession>A0A482XY27</accession>
<evidence type="ECO:0008006" key="4">
    <source>
        <dbReference type="Google" id="ProtNLM"/>
    </source>
</evidence>
<keyword evidence="1" id="KW-0732">Signal</keyword>
<keyword evidence="3" id="KW-1185">Reference proteome</keyword>
<organism evidence="2 3">
    <name type="scientific">Laodelphax striatellus</name>
    <name type="common">Small brown planthopper</name>
    <name type="synonym">Delphax striatella</name>
    <dbReference type="NCBI Taxonomy" id="195883"/>
    <lineage>
        <taxon>Eukaryota</taxon>
        <taxon>Metazoa</taxon>
        <taxon>Ecdysozoa</taxon>
        <taxon>Arthropoda</taxon>
        <taxon>Hexapoda</taxon>
        <taxon>Insecta</taxon>
        <taxon>Pterygota</taxon>
        <taxon>Neoptera</taxon>
        <taxon>Paraneoptera</taxon>
        <taxon>Hemiptera</taxon>
        <taxon>Auchenorrhyncha</taxon>
        <taxon>Fulgoroidea</taxon>
        <taxon>Delphacidae</taxon>
        <taxon>Criomorphinae</taxon>
        <taxon>Laodelphax</taxon>
    </lineage>
</organism>
<reference evidence="2 3" key="1">
    <citation type="journal article" date="2017" name="Gigascience">
        <title>Genome sequence of the small brown planthopper, Laodelphax striatellus.</title>
        <authorList>
            <person name="Zhu J."/>
            <person name="Jiang F."/>
            <person name="Wang X."/>
            <person name="Yang P."/>
            <person name="Bao Y."/>
            <person name="Zhao W."/>
            <person name="Wang W."/>
            <person name="Lu H."/>
            <person name="Wang Q."/>
            <person name="Cui N."/>
            <person name="Li J."/>
            <person name="Chen X."/>
            <person name="Luo L."/>
            <person name="Yu J."/>
            <person name="Kang L."/>
            <person name="Cui F."/>
        </authorList>
    </citation>
    <scope>NUCLEOTIDE SEQUENCE [LARGE SCALE GENOMIC DNA]</scope>
    <source>
        <strain evidence="2">Lst14</strain>
    </source>
</reference>
<evidence type="ECO:0000256" key="1">
    <source>
        <dbReference type="SAM" id="SignalP"/>
    </source>
</evidence>
<evidence type="ECO:0000313" key="3">
    <source>
        <dbReference type="Proteomes" id="UP000291343"/>
    </source>
</evidence>